<accession>A0A848NXK4</accession>
<evidence type="ECO:0000256" key="1">
    <source>
        <dbReference type="SAM" id="SignalP"/>
    </source>
</evidence>
<feature type="signal peptide" evidence="1">
    <location>
        <begin position="1"/>
        <end position="19"/>
    </location>
</feature>
<gene>
    <name evidence="2" type="ORF">HGR00_09075</name>
</gene>
<organism evidence="2 3">
    <name type="scientific">Ralstonia insidiosa</name>
    <dbReference type="NCBI Taxonomy" id="190721"/>
    <lineage>
        <taxon>Bacteria</taxon>
        <taxon>Pseudomonadati</taxon>
        <taxon>Pseudomonadota</taxon>
        <taxon>Betaproteobacteria</taxon>
        <taxon>Burkholderiales</taxon>
        <taxon>Burkholderiaceae</taxon>
        <taxon>Ralstonia</taxon>
    </lineage>
</organism>
<protein>
    <recommendedName>
        <fullName evidence="4">DUF3617 family protein</fullName>
    </recommendedName>
</protein>
<reference evidence="2 3" key="1">
    <citation type="submission" date="2020-04" db="EMBL/GenBank/DDBJ databases">
        <title>Ralstonia insidiosa genome sequencing and assembly.</title>
        <authorList>
            <person name="Martins R.C.R."/>
            <person name="Perdigao-Neto L.V."/>
            <person name="Levin A.S.S."/>
            <person name="Costa S.F."/>
        </authorList>
    </citation>
    <scope>NUCLEOTIDE SEQUENCE [LARGE SCALE GENOMIC DNA]</scope>
    <source>
        <strain evidence="2 3">5047</strain>
    </source>
</reference>
<evidence type="ECO:0000313" key="2">
    <source>
        <dbReference type="EMBL" id="NMV38059.1"/>
    </source>
</evidence>
<dbReference type="EMBL" id="JABBZM010000006">
    <property type="protein sequence ID" value="NMV38059.1"/>
    <property type="molecule type" value="Genomic_DNA"/>
</dbReference>
<keyword evidence="1" id="KW-0732">Signal</keyword>
<dbReference type="RefSeq" id="WP_169339917.1">
    <property type="nucleotide sequence ID" value="NZ_JABBZM010000006.1"/>
</dbReference>
<proteinExistence type="predicted"/>
<comment type="caution">
    <text evidence="2">The sequence shown here is derived from an EMBL/GenBank/DDBJ whole genome shotgun (WGS) entry which is preliminary data.</text>
</comment>
<evidence type="ECO:0008006" key="4">
    <source>
        <dbReference type="Google" id="ProtNLM"/>
    </source>
</evidence>
<name>A0A848NXK4_9RALS</name>
<dbReference type="AlphaFoldDB" id="A0A848NXK4"/>
<dbReference type="Proteomes" id="UP000575469">
    <property type="component" value="Unassembled WGS sequence"/>
</dbReference>
<sequence length="166" mass="17489">MKRLIAMLSLLVLSLDVLAGGCPAAPTKIEKAIQQHMIALRATEYCDARTVKTEHGITVAIYTAEGACAGQDPQAQPGTCSNNWVRYMVVLANQKITPPVEVGGKGGMTDTGVRISSGTIEVKGRSLGPKDSMCCPSVPETKTFKISPSGRVHQVLSVAARPNAAK</sequence>
<evidence type="ECO:0000313" key="3">
    <source>
        <dbReference type="Proteomes" id="UP000575469"/>
    </source>
</evidence>
<feature type="chain" id="PRO_5033047926" description="DUF3617 family protein" evidence="1">
    <location>
        <begin position="20"/>
        <end position="166"/>
    </location>
</feature>